<evidence type="ECO:0000256" key="3">
    <source>
        <dbReference type="ARBA" id="ARBA00022553"/>
    </source>
</evidence>
<evidence type="ECO:0000256" key="1">
    <source>
        <dbReference type="ARBA" id="ARBA00022490"/>
    </source>
</evidence>
<evidence type="ECO:0000256" key="6">
    <source>
        <dbReference type="ARBA" id="ARBA00022741"/>
    </source>
</evidence>
<dbReference type="GO" id="GO:0005737">
    <property type="term" value="C:cytoplasm"/>
    <property type="evidence" value="ECO:0007669"/>
    <property type="project" value="UniProtKB-SubCell"/>
</dbReference>
<keyword evidence="10 11" id="KW-0346">Stress response</keyword>
<comment type="subcellular location">
    <subcellularLocation>
        <location evidence="11">Cytoplasm</location>
    </subcellularLocation>
</comment>
<dbReference type="GO" id="GO:0005524">
    <property type="term" value="F:ATP binding"/>
    <property type="evidence" value="ECO:0007669"/>
    <property type="project" value="UniProtKB-UniRule"/>
</dbReference>
<comment type="subunit">
    <text evidence="11">Monomer.</text>
</comment>
<accession>A0A4R1HAI5</accession>
<dbReference type="EMBL" id="SMFX01000001">
    <property type="protein sequence ID" value="TCK17175.1"/>
    <property type="molecule type" value="Genomic_DNA"/>
</dbReference>
<keyword evidence="5 11" id="KW-0479">Metal-binding</keyword>
<feature type="active site" evidence="11">
    <location>
        <position position="230"/>
    </location>
</feature>
<feature type="active site" description="Proton acceptor" evidence="11">
    <location>
        <position position="213"/>
    </location>
</feature>
<dbReference type="Proteomes" id="UP000295707">
    <property type="component" value="Unassembled WGS sequence"/>
</dbReference>
<comment type="catalytic activity">
    <reaction evidence="11">
        <text>L-threonyl-[protein] + ATP = O-phospho-L-threonyl-[protein] + ADP + H(+)</text>
        <dbReference type="Rhea" id="RHEA:46608"/>
        <dbReference type="Rhea" id="RHEA-COMP:11060"/>
        <dbReference type="Rhea" id="RHEA-COMP:11605"/>
        <dbReference type="ChEBI" id="CHEBI:15378"/>
        <dbReference type="ChEBI" id="CHEBI:30013"/>
        <dbReference type="ChEBI" id="CHEBI:30616"/>
        <dbReference type="ChEBI" id="CHEBI:61977"/>
        <dbReference type="ChEBI" id="CHEBI:456216"/>
        <dbReference type="EC" id="2.7.11.1"/>
    </reaction>
</comment>
<evidence type="ECO:0000259" key="12">
    <source>
        <dbReference type="Pfam" id="PF01636"/>
    </source>
</evidence>
<evidence type="ECO:0000313" key="13">
    <source>
        <dbReference type="EMBL" id="TCK17175.1"/>
    </source>
</evidence>
<feature type="site" description="ATP" evidence="11">
    <location>
        <position position="45"/>
    </location>
</feature>
<evidence type="ECO:0000256" key="4">
    <source>
        <dbReference type="ARBA" id="ARBA00022679"/>
    </source>
</evidence>
<dbReference type="PANTHER" id="PTHR39573">
    <property type="entry name" value="STRESS RESPONSE KINASE A"/>
    <property type="match status" value="1"/>
</dbReference>
<dbReference type="InterPro" id="IPR032882">
    <property type="entry name" value="SrkA/RdoA"/>
</dbReference>
<dbReference type="InterPro" id="IPR011009">
    <property type="entry name" value="Kinase-like_dom_sf"/>
</dbReference>
<dbReference type="GO" id="GO:0106310">
    <property type="term" value="F:protein serine kinase activity"/>
    <property type="evidence" value="ECO:0007669"/>
    <property type="project" value="RHEA"/>
</dbReference>
<keyword evidence="8 11" id="KW-0067">ATP-binding</keyword>
<reference evidence="13 14" key="1">
    <citation type="submission" date="2019-03" db="EMBL/GenBank/DDBJ databases">
        <title>Genomic Encyclopedia of Type Strains, Phase IV (KMG-IV): sequencing the most valuable type-strain genomes for metagenomic binning, comparative biology and taxonomic classification.</title>
        <authorList>
            <person name="Goeker M."/>
        </authorList>
    </citation>
    <scope>NUCLEOTIDE SEQUENCE [LARGE SCALE GENOMIC DNA]</scope>
    <source>
        <strain evidence="13 14">DSM 19610</strain>
    </source>
</reference>
<dbReference type="InterPro" id="IPR002575">
    <property type="entry name" value="Aminoglycoside_PTrfase"/>
</dbReference>
<evidence type="ECO:0000256" key="11">
    <source>
        <dbReference type="HAMAP-Rule" id="MF_01497"/>
    </source>
</evidence>
<dbReference type="Gene3D" id="3.30.200.70">
    <property type="match status" value="1"/>
</dbReference>
<evidence type="ECO:0000256" key="9">
    <source>
        <dbReference type="ARBA" id="ARBA00022842"/>
    </source>
</evidence>
<protein>
    <recommendedName>
        <fullName evidence="11">Stress response kinase A</fullName>
        <ecNumber evidence="11">2.7.11.1</ecNumber>
    </recommendedName>
    <alternativeName>
        <fullName evidence="11">Serine/threonine-protein kinase SrkA</fullName>
    </alternativeName>
</protein>
<dbReference type="Gene3D" id="1.10.510.10">
    <property type="entry name" value="Transferase(Phosphotransferase) domain 1"/>
    <property type="match status" value="1"/>
</dbReference>
<dbReference type="NCBIfam" id="NF008738">
    <property type="entry name" value="PRK11768.1"/>
    <property type="match status" value="1"/>
</dbReference>
<proteinExistence type="inferred from homology"/>
<keyword evidence="4 11" id="KW-0808">Transferase</keyword>
<organism evidence="13 14">
    <name type="scientific">Thiogranum longum</name>
    <dbReference type="NCBI Taxonomy" id="1537524"/>
    <lineage>
        <taxon>Bacteria</taxon>
        <taxon>Pseudomonadati</taxon>
        <taxon>Pseudomonadota</taxon>
        <taxon>Gammaproteobacteria</taxon>
        <taxon>Chromatiales</taxon>
        <taxon>Ectothiorhodospiraceae</taxon>
        <taxon>Thiogranum</taxon>
    </lineage>
</organism>
<evidence type="ECO:0000256" key="7">
    <source>
        <dbReference type="ARBA" id="ARBA00022777"/>
    </source>
</evidence>
<dbReference type="GO" id="GO:0004674">
    <property type="term" value="F:protein serine/threonine kinase activity"/>
    <property type="evidence" value="ECO:0007669"/>
    <property type="project" value="UniProtKB-UniRule"/>
</dbReference>
<comment type="cofactor">
    <cofactor evidence="11">
        <name>Mg(2+)</name>
        <dbReference type="ChEBI" id="CHEBI:18420"/>
    </cofactor>
</comment>
<comment type="caution">
    <text evidence="13">The sequence shown here is derived from an EMBL/GenBank/DDBJ whole genome shotgun (WGS) entry which is preliminary data.</text>
</comment>
<keyword evidence="7 11" id="KW-0418">Kinase</keyword>
<evidence type="ECO:0000256" key="2">
    <source>
        <dbReference type="ARBA" id="ARBA00022527"/>
    </source>
</evidence>
<name>A0A4R1HAI5_9GAMM</name>
<comment type="catalytic activity">
    <reaction evidence="11">
        <text>L-seryl-[protein] + ATP = O-phospho-L-seryl-[protein] + ADP + H(+)</text>
        <dbReference type="Rhea" id="RHEA:17989"/>
        <dbReference type="Rhea" id="RHEA-COMP:9863"/>
        <dbReference type="Rhea" id="RHEA-COMP:11604"/>
        <dbReference type="ChEBI" id="CHEBI:15378"/>
        <dbReference type="ChEBI" id="CHEBI:29999"/>
        <dbReference type="ChEBI" id="CHEBI:30616"/>
        <dbReference type="ChEBI" id="CHEBI:83421"/>
        <dbReference type="ChEBI" id="CHEBI:456216"/>
        <dbReference type="EC" id="2.7.11.1"/>
    </reaction>
</comment>
<dbReference type="Gene3D" id="1.20.1270.170">
    <property type="match status" value="1"/>
</dbReference>
<keyword evidence="6 11" id="KW-0547">Nucleotide-binding</keyword>
<evidence type="ECO:0000313" key="14">
    <source>
        <dbReference type="Proteomes" id="UP000295707"/>
    </source>
</evidence>
<gene>
    <name evidence="11" type="primary">srkA</name>
    <name evidence="13" type="ORF">DFR30_0396</name>
</gene>
<evidence type="ECO:0000256" key="10">
    <source>
        <dbReference type="ARBA" id="ARBA00023016"/>
    </source>
</evidence>
<evidence type="ECO:0000256" key="5">
    <source>
        <dbReference type="ARBA" id="ARBA00022723"/>
    </source>
</evidence>
<dbReference type="PANTHER" id="PTHR39573:SF1">
    <property type="entry name" value="STRESS RESPONSE KINASE A"/>
    <property type="match status" value="1"/>
</dbReference>
<keyword evidence="2 11" id="KW-0723">Serine/threonine-protein kinase</keyword>
<sequence length="336" mass="39078">MIRYDVPMTQQHTGHPYEKLTPDLILNALDDRGFVTDGRLLALNSYENRVYQIGIEDADPVIAKFYRPGRWSREAIQEEHNFALELAAREIPVIAPIQDEHSETLHEYHGFLFGVSPRCGGHWPDLDTREQREHMGRFLGRMHAVGATQQFEHRTRINIERLGDASRDFIIEQSFLPDYLREAYSSLTGDLLGKIRNLFEVVGPVGYIRLHGDCHKSNILWRDDGPHFVDLDDSCSGPAIQDLWMLLSGDREEMRTQMEDLLTGYRMFRDFDEASALLIEPLRTLRIMHYAAWIARRWEDPAFPIAFPWFDSPRYWEDHILSLREQASALDEPSIL</sequence>
<keyword evidence="14" id="KW-1185">Reference proteome</keyword>
<dbReference type="AlphaFoldDB" id="A0A4R1HAI5"/>
<keyword evidence="1 11" id="KW-0963">Cytoplasm</keyword>
<comment type="function">
    <text evidence="11">A protein kinase that phosphorylates Ser and Thr residues. Probably acts to suppress the effects of stress linked to accumulation of reactive oxygen species. Probably involved in the extracytoplasmic stress response.</text>
</comment>
<keyword evidence="3 11" id="KW-0597">Phosphoprotein</keyword>
<feature type="domain" description="Aminoglycoside phosphotransferase" evidence="12">
    <location>
        <begin position="44"/>
        <end position="274"/>
    </location>
</feature>
<dbReference type="SUPFAM" id="SSF56112">
    <property type="entry name" value="Protein kinase-like (PK-like)"/>
    <property type="match status" value="1"/>
</dbReference>
<feature type="binding site" evidence="11">
    <location>
        <position position="230"/>
    </location>
    <ligand>
        <name>Mg(2+)</name>
        <dbReference type="ChEBI" id="CHEBI:18420"/>
    </ligand>
</feature>
<dbReference type="GO" id="GO:0000287">
    <property type="term" value="F:magnesium ion binding"/>
    <property type="evidence" value="ECO:0007669"/>
    <property type="project" value="UniProtKB-UniRule"/>
</dbReference>
<evidence type="ECO:0000256" key="8">
    <source>
        <dbReference type="ARBA" id="ARBA00022840"/>
    </source>
</evidence>
<comment type="similarity">
    <text evidence="11">Belongs to the SrkA/RdoA protein kinase family.</text>
</comment>
<dbReference type="Pfam" id="PF01636">
    <property type="entry name" value="APH"/>
    <property type="match status" value="1"/>
</dbReference>
<dbReference type="EC" id="2.7.11.1" evidence="11"/>
<dbReference type="HAMAP" id="MF_01497">
    <property type="entry name" value="SrkA_kinase"/>
    <property type="match status" value="1"/>
</dbReference>
<feature type="binding site" evidence="11">
    <location>
        <position position="218"/>
    </location>
    <ligand>
        <name>Mg(2+)</name>
        <dbReference type="ChEBI" id="CHEBI:18420"/>
    </ligand>
</feature>
<keyword evidence="9 11" id="KW-0460">Magnesium</keyword>